<feature type="topological domain" description="Cytoplasmic" evidence="8">
    <location>
        <begin position="22"/>
        <end position="562"/>
    </location>
</feature>
<reference evidence="10 11" key="1">
    <citation type="submission" date="2017-12" db="EMBL/GenBank/DDBJ databases">
        <title>Comparative Functional Genomics of Dry Heat Resistant strains isolated from the Viking Spacecraft.</title>
        <authorList>
            <person name="Seuylemezian A."/>
            <person name="Cooper K."/>
            <person name="Vaishampayan P."/>
        </authorList>
    </citation>
    <scope>NUCLEOTIDE SEQUENCE [LARGE SCALE GENOMIC DNA]</scope>
    <source>
        <strain evidence="10 11">V48-19</strain>
    </source>
</reference>
<keyword evidence="6 8" id="KW-0717">Septation</keyword>
<evidence type="ECO:0000256" key="6">
    <source>
        <dbReference type="ARBA" id="ARBA00023210"/>
    </source>
</evidence>
<dbReference type="AlphaFoldDB" id="A0A9Q6AA43"/>
<comment type="function">
    <text evidence="8">Negative regulator of FtsZ ring formation; modulates the frequency and position of FtsZ ring formation. Inhibits FtsZ ring formation at polar sites. Interacts either with FtsZ or with one of its binding partners to promote depolymerization.</text>
</comment>
<evidence type="ECO:0000313" key="9">
    <source>
        <dbReference type="EMBL" id="MCY9184798.1"/>
    </source>
</evidence>
<dbReference type="Pfam" id="PF06160">
    <property type="entry name" value="EzrA"/>
    <property type="match status" value="1"/>
</dbReference>
<evidence type="ECO:0000256" key="4">
    <source>
        <dbReference type="ARBA" id="ARBA00023054"/>
    </source>
</evidence>
<sequence>MEFVIGLLIVLLALFAAGYFFRKKIYTEIDRLESWKIEILNRSIVEEMSKIKHLKMTGQTEEFFEKWREEWDEIVTAHMPKVEELLYDAEECADKYRFKKANQVLVHIDDLLTAAESNIEKILREISNLVTSEEKSREEIEQVRERYSKSRKNLLAYSHLYGELYDSLEADLDEIWSGIKQFEEETEGGNYITARKVLLEQDRNLERLQSYIDDVPKLLADCKQTLPGQIAKLKDGYREMKEKGYKLEHIQIDKELENLSNQLKRAEHVLMTELDIDEASAILQLIDENIQSVYQQLEGEVEAGQSVLSKMPELIIAYDKLKEEKEQTKAETELVKESYRLTAGELGKQQAFEKRIDEVGKLLASVKDKLDAEHVAYSLLVEEVASIEKQIEEVKKDHTDYREKLQALRKEELQARETLGNLKKTISETARLLKTSNIPGIPSHIQEMLENAHHHIQETVNQLNEIPLNMEEAGAHLKQAEDIVNRASRESEELVEQVMLIEKIIQFGNRFRSQNHILSEQLKEAERRFYAYDYEESYEIAAAAVEKAAPGAVKKIKADLSA</sequence>
<protein>
    <recommendedName>
        <fullName evidence="8">Septation ring formation regulator EzrA</fullName>
    </recommendedName>
</protein>
<keyword evidence="1 8" id="KW-0132">Cell division</keyword>
<evidence type="ECO:0000256" key="3">
    <source>
        <dbReference type="ARBA" id="ARBA00022989"/>
    </source>
</evidence>
<feature type="coiled-coil region" evidence="8">
    <location>
        <begin position="377"/>
        <end position="425"/>
    </location>
</feature>
<name>A0A9Q6AA43_9BACI</name>
<dbReference type="EMBL" id="JALAWA010000004">
    <property type="protein sequence ID" value="MCY9184798.1"/>
    <property type="molecule type" value="Genomic_DNA"/>
</dbReference>
<dbReference type="GO" id="GO:0005940">
    <property type="term" value="C:septin ring"/>
    <property type="evidence" value="ECO:0007669"/>
    <property type="project" value="InterPro"/>
</dbReference>
<dbReference type="Proteomes" id="UP001073053">
    <property type="component" value="Unassembled WGS sequence"/>
</dbReference>
<evidence type="ECO:0000256" key="1">
    <source>
        <dbReference type="ARBA" id="ARBA00022618"/>
    </source>
</evidence>
<organism evidence="10 11">
    <name type="scientific">Bacillus halotolerans</name>
    <dbReference type="NCBI Taxonomy" id="260554"/>
    <lineage>
        <taxon>Bacteria</taxon>
        <taxon>Bacillati</taxon>
        <taxon>Bacillota</taxon>
        <taxon>Bacilli</taxon>
        <taxon>Bacillales</taxon>
        <taxon>Bacillaceae</taxon>
        <taxon>Bacillus</taxon>
    </lineage>
</organism>
<evidence type="ECO:0000256" key="2">
    <source>
        <dbReference type="ARBA" id="ARBA00022692"/>
    </source>
</evidence>
<proteinExistence type="inferred from homology"/>
<dbReference type="InterPro" id="IPR010379">
    <property type="entry name" value="EzrA"/>
</dbReference>
<feature type="coiled-coil region" evidence="8">
    <location>
        <begin position="311"/>
        <end position="338"/>
    </location>
</feature>
<dbReference type="EMBL" id="PGUV01000003">
    <property type="protein sequence ID" value="PLS08769.1"/>
    <property type="molecule type" value="Genomic_DNA"/>
</dbReference>
<dbReference type="HAMAP" id="MF_00728">
    <property type="entry name" value="EzrA"/>
    <property type="match status" value="1"/>
</dbReference>
<dbReference type="GO" id="GO:0000917">
    <property type="term" value="P:division septum assembly"/>
    <property type="evidence" value="ECO:0007669"/>
    <property type="project" value="UniProtKB-KW"/>
</dbReference>
<gene>
    <name evidence="8 9" type="primary">ezrA</name>
    <name evidence="10" type="ORF">CUU63_05930</name>
    <name evidence="9" type="ORF">MOF03_09025</name>
</gene>
<comment type="similarity">
    <text evidence="8">Belongs to the EzrA family.</text>
</comment>
<keyword evidence="3 8" id="KW-1133">Transmembrane helix</keyword>
<evidence type="ECO:0000256" key="7">
    <source>
        <dbReference type="ARBA" id="ARBA00023306"/>
    </source>
</evidence>
<keyword evidence="8" id="KW-1003">Cell membrane</keyword>
<evidence type="ECO:0000256" key="5">
    <source>
        <dbReference type="ARBA" id="ARBA00023136"/>
    </source>
</evidence>
<dbReference type="NCBIfam" id="NF003413">
    <property type="entry name" value="PRK04778.1-7"/>
    <property type="match status" value="1"/>
</dbReference>
<keyword evidence="4 8" id="KW-0175">Coiled coil</keyword>
<dbReference type="GO" id="GO:0000921">
    <property type="term" value="P:septin ring assembly"/>
    <property type="evidence" value="ECO:0007669"/>
    <property type="project" value="InterPro"/>
</dbReference>
<keyword evidence="7 8" id="KW-0131">Cell cycle</keyword>
<evidence type="ECO:0000313" key="10">
    <source>
        <dbReference type="EMBL" id="PLS08769.1"/>
    </source>
</evidence>
<dbReference type="GeneID" id="50136576"/>
<comment type="subcellular location">
    <subcellularLocation>
        <location evidence="8">Cell membrane</location>
        <topology evidence="8">Single-pass membrane protein</topology>
    </subcellularLocation>
    <text evidence="8">Colocalized with FtsZ to the nascent septal site.</text>
</comment>
<keyword evidence="2 8" id="KW-0812">Transmembrane</keyword>
<dbReference type="GO" id="GO:0005886">
    <property type="term" value="C:plasma membrane"/>
    <property type="evidence" value="ECO:0007669"/>
    <property type="project" value="UniProtKB-SubCell"/>
</dbReference>
<feature type="topological domain" description="Extracellular" evidence="8">
    <location>
        <begin position="1"/>
        <end position="2"/>
    </location>
</feature>
<feature type="coiled-coil region" evidence="8">
    <location>
        <begin position="470"/>
        <end position="497"/>
    </location>
</feature>
<dbReference type="KEGG" id="bht:DIC78_16790"/>
<comment type="caution">
    <text evidence="10">The sequence shown here is derived from an EMBL/GenBank/DDBJ whole genome shotgun (WGS) entry which is preliminary data.</text>
</comment>
<dbReference type="Proteomes" id="UP000234803">
    <property type="component" value="Unassembled WGS sequence"/>
</dbReference>
<dbReference type="RefSeq" id="WP_044153843.1">
    <property type="nucleotide sequence ID" value="NZ_CP029364.1"/>
</dbReference>
<accession>A0A9Q6AA43</accession>
<reference evidence="9" key="2">
    <citation type="submission" date="2022-02" db="EMBL/GenBank/DDBJ databases">
        <title>Crop Bioprotection Bacillus Genome Sequencing.</title>
        <authorList>
            <person name="Dunlap C."/>
        </authorList>
    </citation>
    <scope>NUCLEOTIDE SEQUENCE</scope>
    <source>
        <strain evidence="9">EC49O2N-C10</strain>
    </source>
</reference>
<evidence type="ECO:0000313" key="11">
    <source>
        <dbReference type="Proteomes" id="UP000234803"/>
    </source>
</evidence>
<evidence type="ECO:0000256" key="8">
    <source>
        <dbReference type="HAMAP-Rule" id="MF_00728"/>
    </source>
</evidence>
<keyword evidence="5 8" id="KW-0472">Membrane</keyword>